<proteinExistence type="predicted"/>
<evidence type="ECO:0000313" key="1">
    <source>
        <dbReference type="EMBL" id="GME96804.1"/>
    </source>
</evidence>
<protein>
    <submittedName>
        <fullName evidence="1">Unnamed protein product</fullName>
    </submittedName>
</protein>
<keyword evidence="2" id="KW-1185">Reference proteome</keyword>
<dbReference type="Proteomes" id="UP001165101">
    <property type="component" value="Unassembled WGS sequence"/>
</dbReference>
<gene>
    <name evidence="1" type="ORF">Cboi01_000439800</name>
</gene>
<comment type="caution">
    <text evidence="1">The sequence shown here is derived from an EMBL/GenBank/DDBJ whole genome shotgun (WGS) entry which is preliminary data.</text>
</comment>
<sequence length="835" mass="94626">MTNIDTTINSNNSNNSNEEYEERKIQPPRFESVGEDSSTSEYFGPASNFSFVKQLNHFLRQLDQNNAKACDGKCTETQNKNSDKQSNDISNNNNSNNNSNDNKNNNSLKNQNNKGKQLEIDNEIPNFRNLKSTVTDRRTNSNNNSNHMNNSGKNNNTDERRGLEKFGIKLMILKESGSNYDDQYLLNISTELMNELITSYLETWHIPCPLFIAEDVFTLSIQTWKNPSAPKNNRALLYLILSIGASASYFDLEGVSSTLPLARGFFDLALKTVPTIFSELSLEAVRILLLMSVSACNLGDTALSYLYSGNASRVSIAIGLHKQKNGLHMNSGDSKLTSELLIRNRVWVAVWHWESYWSFCVGRPSLNRSDIPIPIMLKSAYNFQGYGEGSRFRIRYEHMRLRVIFGNSCGRIYTEIYSSNDDLLTVLDKVEKLSGEIDNQYFSTSEPVLCASNVEPEAFKDLDLNTVREWFWIRIYYLYLKLLIFRPFLIFYAYLNNSPTKAPPQLTKRLKQGSDYCVQVAIDISNFIIKLNRQVKLVQPIFFICTYLESACTVLLFYIVSNLSSIPDELAATIWDVLNDTSRFLSGSSGPYVGTIQIIANDAIKSLQHILRTKTPNSKKSALMSTYFDKVIKPVVTPDVSEQNPISSFFFNDDPFNTNVNSNNYKGNAIYNNNNNNNNNSNNNDNNDNISGRFETRTKFNDFQECAENGFDNSDLQNLSYRRMETSGSNFDPDNISYNEKDNVNIMNSNTYNSNNQSNISNNRIGNNHNDNGIASSTTISNDQNTMGPSASSRPSNALSDELANADLDDFQNSIEKLDILDIQAFWKQTLNWIT</sequence>
<name>A0ACB5TX18_CANBO</name>
<organism evidence="1 2">
    <name type="scientific">Candida boidinii</name>
    <name type="common">Yeast</name>
    <dbReference type="NCBI Taxonomy" id="5477"/>
    <lineage>
        <taxon>Eukaryota</taxon>
        <taxon>Fungi</taxon>
        <taxon>Dikarya</taxon>
        <taxon>Ascomycota</taxon>
        <taxon>Saccharomycotina</taxon>
        <taxon>Pichiomycetes</taxon>
        <taxon>Pichiales</taxon>
        <taxon>Pichiaceae</taxon>
        <taxon>Ogataea</taxon>
        <taxon>Ogataea/Candida clade</taxon>
    </lineage>
</organism>
<accession>A0ACB5TX18</accession>
<reference evidence="1" key="1">
    <citation type="submission" date="2023-04" db="EMBL/GenBank/DDBJ databases">
        <title>Candida boidinii NBRC 1967.</title>
        <authorList>
            <person name="Ichikawa N."/>
            <person name="Sato H."/>
            <person name="Tonouchi N."/>
        </authorList>
    </citation>
    <scope>NUCLEOTIDE SEQUENCE</scope>
    <source>
        <strain evidence="1">NBRC 1967</strain>
    </source>
</reference>
<dbReference type="EMBL" id="BSXV01002818">
    <property type="protein sequence ID" value="GME96804.1"/>
    <property type="molecule type" value="Genomic_DNA"/>
</dbReference>
<evidence type="ECO:0000313" key="2">
    <source>
        <dbReference type="Proteomes" id="UP001165101"/>
    </source>
</evidence>